<feature type="transmembrane region" description="Helical" evidence="6">
    <location>
        <begin position="31"/>
        <end position="52"/>
    </location>
</feature>
<dbReference type="RefSeq" id="WP_200610995.1">
    <property type="nucleotide sequence ID" value="NZ_CP071518.1"/>
</dbReference>
<dbReference type="KEGG" id="lsf:I8J32_008885"/>
<feature type="transmembrane region" description="Helical" evidence="6">
    <location>
        <begin position="105"/>
        <end position="126"/>
    </location>
</feature>
<evidence type="ECO:0000256" key="4">
    <source>
        <dbReference type="ARBA" id="ARBA00023136"/>
    </source>
</evidence>
<evidence type="ECO:0000256" key="3">
    <source>
        <dbReference type="ARBA" id="ARBA00022989"/>
    </source>
</evidence>
<reference evidence="7 8" key="1">
    <citation type="submission" date="2021-03" db="EMBL/GenBank/DDBJ databases">
        <title>Lysobacter sp. nov. isolated from soil of gangwondo yeongwol, south Korea.</title>
        <authorList>
            <person name="Kim K.R."/>
            <person name="Kim K.H."/>
            <person name="Jeon C.O."/>
        </authorList>
    </citation>
    <scope>NUCLEOTIDE SEQUENCE [LARGE SCALE GENOMIC DNA]</scope>
    <source>
        <strain evidence="7 8">R19</strain>
    </source>
</reference>
<keyword evidence="2 6" id="KW-0812">Transmembrane</keyword>
<dbReference type="AlphaFoldDB" id="A0A974XXU2"/>
<evidence type="ECO:0000313" key="8">
    <source>
        <dbReference type="Proteomes" id="UP000639274"/>
    </source>
</evidence>
<feature type="transmembrane region" description="Helical" evidence="6">
    <location>
        <begin position="7"/>
        <end position="25"/>
    </location>
</feature>
<dbReference type="Proteomes" id="UP000639274">
    <property type="component" value="Chromosome"/>
</dbReference>
<feature type="transmembrane region" description="Helical" evidence="6">
    <location>
        <begin position="64"/>
        <end position="85"/>
    </location>
</feature>
<gene>
    <name evidence="7" type="ORF">I8J32_008885</name>
</gene>
<comment type="subcellular location">
    <subcellularLocation>
        <location evidence="1">Membrane</location>
        <topology evidence="1">Multi-pass membrane protein</topology>
    </subcellularLocation>
</comment>
<protein>
    <submittedName>
        <fullName evidence="7">CvpA family protein</fullName>
    </submittedName>
</protein>
<dbReference type="InterPro" id="IPR052719">
    <property type="entry name" value="CvpA-like"/>
</dbReference>
<dbReference type="PANTHER" id="PTHR36926">
    <property type="entry name" value="COLICIN V PRODUCTION PROTEIN"/>
    <property type="match status" value="1"/>
</dbReference>
<sequence length="241" mass="24622">MTALDWVLLLIIVVSTVMGALRGLIGVVASLAAWLLAGLAAYQFGAGIGAMLTRESAPGWGERVSGYVLAFLLVWLLVTLAGWMLRKLADSAGLTPLDRALGLGLGAARGLLLACALLLALGLSAVPREPVWRESAGVAALGPMTAWMRAGVPDWMAQRMDLDGQGGSLQDQLQDQARAVQAALPPGVDIADLAALPQDADVAAAVAQRDQTGAAGPAVEPADKHSSQGATGTTSDASLVP</sequence>
<feature type="region of interest" description="Disordered" evidence="5">
    <location>
        <begin position="205"/>
        <end position="241"/>
    </location>
</feature>
<name>A0A974XXU2_9GAMM</name>
<dbReference type="Pfam" id="PF02674">
    <property type="entry name" value="Colicin_V"/>
    <property type="match status" value="1"/>
</dbReference>
<evidence type="ECO:0000313" key="7">
    <source>
        <dbReference type="EMBL" id="QSX76940.1"/>
    </source>
</evidence>
<keyword evidence="3 6" id="KW-1133">Transmembrane helix</keyword>
<evidence type="ECO:0000256" key="2">
    <source>
        <dbReference type="ARBA" id="ARBA00022692"/>
    </source>
</evidence>
<evidence type="ECO:0000256" key="6">
    <source>
        <dbReference type="SAM" id="Phobius"/>
    </source>
</evidence>
<dbReference type="GO" id="GO:0009403">
    <property type="term" value="P:toxin biosynthetic process"/>
    <property type="evidence" value="ECO:0007669"/>
    <property type="project" value="InterPro"/>
</dbReference>
<organism evidence="7 8">
    <name type="scientific">Agrilutibacter solisilvae</name>
    <dbReference type="NCBI Taxonomy" id="2763317"/>
    <lineage>
        <taxon>Bacteria</taxon>
        <taxon>Pseudomonadati</taxon>
        <taxon>Pseudomonadota</taxon>
        <taxon>Gammaproteobacteria</taxon>
        <taxon>Lysobacterales</taxon>
        <taxon>Lysobacteraceae</taxon>
        <taxon>Agrilutibacter</taxon>
    </lineage>
</organism>
<proteinExistence type="predicted"/>
<accession>A0A974XXU2</accession>
<evidence type="ECO:0000256" key="5">
    <source>
        <dbReference type="SAM" id="MobiDB-lite"/>
    </source>
</evidence>
<dbReference type="PANTHER" id="PTHR36926:SF1">
    <property type="entry name" value="COLICIN V PRODUCTION PROTEIN"/>
    <property type="match status" value="1"/>
</dbReference>
<dbReference type="EMBL" id="CP071518">
    <property type="protein sequence ID" value="QSX76940.1"/>
    <property type="molecule type" value="Genomic_DNA"/>
</dbReference>
<keyword evidence="8" id="KW-1185">Reference proteome</keyword>
<dbReference type="InterPro" id="IPR003825">
    <property type="entry name" value="Colicin-V_CvpA"/>
</dbReference>
<dbReference type="GO" id="GO:0016020">
    <property type="term" value="C:membrane"/>
    <property type="evidence" value="ECO:0007669"/>
    <property type="project" value="UniProtKB-SubCell"/>
</dbReference>
<keyword evidence="4 6" id="KW-0472">Membrane</keyword>
<feature type="compositionally biased region" description="Polar residues" evidence="5">
    <location>
        <begin position="227"/>
        <end position="241"/>
    </location>
</feature>
<evidence type="ECO:0000256" key="1">
    <source>
        <dbReference type="ARBA" id="ARBA00004141"/>
    </source>
</evidence>